<name>A0ABD1CBG8_CULPP</name>
<accession>A0ABD1CBG8</accession>
<dbReference type="EMBL" id="JBEHCU010014042">
    <property type="protein sequence ID" value="KAL1373729.1"/>
    <property type="molecule type" value="Genomic_DNA"/>
</dbReference>
<dbReference type="AlphaFoldDB" id="A0ABD1CBG8"/>
<sequence>EPVEPPANFTANLLNHFHTSYGLTDRDVYDLVLAHGVVCFPQGWCFDPDDVGTVCCPF</sequence>
<feature type="non-terminal residue" evidence="1">
    <location>
        <position position="1"/>
    </location>
</feature>
<protein>
    <submittedName>
        <fullName evidence="1">Uncharacterized protein</fullName>
    </submittedName>
</protein>
<dbReference type="Proteomes" id="UP001562425">
    <property type="component" value="Unassembled WGS sequence"/>
</dbReference>
<proteinExistence type="predicted"/>
<comment type="caution">
    <text evidence="1">The sequence shown here is derived from an EMBL/GenBank/DDBJ whole genome shotgun (WGS) entry which is preliminary data.</text>
</comment>
<evidence type="ECO:0000313" key="2">
    <source>
        <dbReference type="Proteomes" id="UP001562425"/>
    </source>
</evidence>
<gene>
    <name evidence="1" type="ORF">pipiens_018487</name>
</gene>
<evidence type="ECO:0000313" key="1">
    <source>
        <dbReference type="EMBL" id="KAL1373729.1"/>
    </source>
</evidence>
<reference evidence="1 2" key="1">
    <citation type="submission" date="2024-05" db="EMBL/GenBank/DDBJ databases">
        <title>Culex pipiens pipiens assembly and annotation.</title>
        <authorList>
            <person name="Alout H."/>
            <person name="Durand T."/>
        </authorList>
    </citation>
    <scope>NUCLEOTIDE SEQUENCE [LARGE SCALE GENOMIC DNA]</scope>
    <source>
        <strain evidence="1">HA-2024</strain>
        <tissue evidence="1">Whole body</tissue>
    </source>
</reference>
<organism evidence="1 2">
    <name type="scientific">Culex pipiens pipiens</name>
    <name type="common">Northern house mosquito</name>
    <dbReference type="NCBI Taxonomy" id="38569"/>
    <lineage>
        <taxon>Eukaryota</taxon>
        <taxon>Metazoa</taxon>
        <taxon>Ecdysozoa</taxon>
        <taxon>Arthropoda</taxon>
        <taxon>Hexapoda</taxon>
        <taxon>Insecta</taxon>
        <taxon>Pterygota</taxon>
        <taxon>Neoptera</taxon>
        <taxon>Endopterygota</taxon>
        <taxon>Diptera</taxon>
        <taxon>Nematocera</taxon>
        <taxon>Culicoidea</taxon>
        <taxon>Culicidae</taxon>
        <taxon>Culicinae</taxon>
        <taxon>Culicini</taxon>
        <taxon>Culex</taxon>
        <taxon>Culex</taxon>
    </lineage>
</organism>
<keyword evidence="2" id="KW-1185">Reference proteome</keyword>